<name>A0A3G4ZSA9_9VIRU</name>
<reference evidence="2" key="1">
    <citation type="submission" date="2018-10" db="EMBL/GenBank/DDBJ databases">
        <title>Hidden diversity of soil giant viruses.</title>
        <authorList>
            <person name="Schulz F."/>
            <person name="Alteio L."/>
            <person name="Goudeau D."/>
            <person name="Ryan E.M."/>
            <person name="Malmstrom R.R."/>
            <person name="Blanchard J."/>
            <person name="Woyke T."/>
        </authorList>
    </citation>
    <scope>NUCLEOTIDE SEQUENCE</scope>
    <source>
        <strain evidence="2">BAV1</strain>
    </source>
</reference>
<accession>A0A3G4ZSA9</accession>
<organism evidence="2">
    <name type="scientific">Barrevirus sp</name>
    <dbReference type="NCBI Taxonomy" id="2487763"/>
    <lineage>
        <taxon>Viruses</taxon>
        <taxon>Varidnaviria</taxon>
        <taxon>Bamfordvirae</taxon>
        <taxon>Nucleocytoviricota</taxon>
        <taxon>Megaviricetes</taxon>
        <taxon>Imitervirales</taxon>
        <taxon>Mimiviridae</taxon>
        <taxon>Klosneuvirinae</taxon>
    </lineage>
</organism>
<evidence type="ECO:0000256" key="1">
    <source>
        <dbReference type="SAM" id="MobiDB-lite"/>
    </source>
</evidence>
<feature type="region of interest" description="Disordered" evidence="1">
    <location>
        <begin position="206"/>
        <end position="226"/>
    </location>
</feature>
<sequence>MSTFATFNQFDKRFDDLTKFSQDRSVCGIFSIITCYNFMINNLTSKKQHEQNIYTAIMNYCIQQLPKYMTFEELVILLTSGLNPKSISATTPELIKTGILSYDHIFKFDTQDKYCVIFLKNRNYYTILCDNSVYHLRDSHENTQYTFTNFESLRIHLDIVYQFEQETVVDSIKIPEFSNIEYIVIDTPFQPKNMDPELFDHSLFEDEPEDNQKDKQENNQKEDKEINQKQCIIHEVSDFYLPNTMKGYDCIILSENQESDDYVNFDL</sequence>
<proteinExistence type="predicted"/>
<protein>
    <submittedName>
        <fullName evidence="2">Uncharacterized protein</fullName>
    </submittedName>
</protein>
<evidence type="ECO:0000313" key="2">
    <source>
        <dbReference type="EMBL" id="AYV76901.1"/>
    </source>
</evidence>
<dbReference type="EMBL" id="MK072000">
    <property type="protein sequence ID" value="AYV76901.1"/>
    <property type="molecule type" value="Genomic_DNA"/>
</dbReference>
<gene>
    <name evidence="2" type="ORF">Barrevirus3_21</name>
</gene>